<dbReference type="SUPFAM" id="SSF46689">
    <property type="entry name" value="Homeodomain-like"/>
    <property type="match status" value="1"/>
</dbReference>
<protein>
    <submittedName>
        <fullName evidence="1">Mor transcription activator family protein</fullName>
    </submittedName>
</protein>
<name>A0A927WC89_9CLOT</name>
<evidence type="ECO:0000313" key="1">
    <source>
        <dbReference type="EMBL" id="MBE6060550.1"/>
    </source>
</evidence>
<dbReference type="InterPro" id="IPR009057">
    <property type="entry name" value="Homeodomain-like_sf"/>
</dbReference>
<feature type="non-terminal residue" evidence="1">
    <location>
        <position position="1"/>
    </location>
</feature>
<proteinExistence type="predicted"/>
<dbReference type="Gene3D" id="1.10.10.60">
    <property type="entry name" value="Homeodomain-like"/>
    <property type="match status" value="1"/>
</dbReference>
<reference evidence="1" key="1">
    <citation type="submission" date="2019-04" db="EMBL/GenBank/DDBJ databases">
        <title>Evolution of Biomass-Degrading Anaerobic Consortia Revealed by Metagenomics.</title>
        <authorList>
            <person name="Peng X."/>
        </authorList>
    </citation>
    <scope>NUCLEOTIDE SEQUENCE</scope>
    <source>
        <strain evidence="1">SIG254</strain>
    </source>
</reference>
<evidence type="ECO:0000313" key="2">
    <source>
        <dbReference type="Proteomes" id="UP000768462"/>
    </source>
</evidence>
<dbReference type="EMBL" id="SVCM01000119">
    <property type="protein sequence ID" value="MBE6060550.1"/>
    <property type="molecule type" value="Genomic_DNA"/>
</dbReference>
<comment type="caution">
    <text evidence="1">The sequence shown here is derived from an EMBL/GenBank/DDBJ whole genome shotgun (WGS) entry which is preliminary data.</text>
</comment>
<dbReference type="Proteomes" id="UP000768462">
    <property type="component" value="Unassembled WGS sequence"/>
</dbReference>
<gene>
    <name evidence="1" type="ORF">E7215_10330</name>
</gene>
<sequence length="40" mass="4903">IKYISEKYDGKNIKELARELEYSERWIKKLIDNSNIKLME</sequence>
<organism evidence="1 2">
    <name type="scientific">Clostridium sulfidigenes</name>
    <dbReference type="NCBI Taxonomy" id="318464"/>
    <lineage>
        <taxon>Bacteria</taxon>
        <taxon>Bacillati</taxon>
        <taxon>Bacillota</taxon>
        <taxon>Clostridia</taxon>
        <taxon>Eubacteriales</taxon>
        <taxon>Clostridiaceae</taxon>
        <taxon>Clostridium</taxon>
    </lineage>
</organism>
<accession>A0A927WC89</accession>
<dbReference type="AlphaFoldDB" id="A0A927WC89"/>